<keyword evidence="2 4" id="KW-0442">Lipid degradation</keyword>
<feature type="short sequence motif" description="DGA/G" evidence="4">
    <location>
        <begin position="171"/>
        <end position="173"/>
    </location>
</feature>
<comment type="caution">
    <text evidence="6">The sequence shown here is derived from an EMBL/GenBank/DDBJ whole genome shotgun (WGS) entry which is preliminary data.</text>
</comment>
<feature type="active site" description="Nucleophile" evidence="4">
    <location>
        <position position="51"/>
    </location>
</feature>
<evidence type="ECO:0000256" key="4">
    <source>
        <dbReference type="PROSITE-ProRule" id="PRU01161"/>
    </source>
</evidence>
<dbReference type="PROSITE" id="PS51635">
    <property type="entry name" value="PNPLA"/>
    <property type="match status" value="1"/>
</dbReference>
<sequence length="305" mass="33668">MPGEQIRLLALDGGGVRGLSSLMILRRLMTAVNPESPPKPCEYFDMIGGTSTGGLIAIMLGRLGMTVDECIEAYTSLSDKVFEKKSHLVKINGKLQGRFGAAGLEDNIKQILRARNLREDQLLKDVGSPCKVENSDLLNSATIWQACRATSAATTFFDPIAIGPFDEEFVDGALGANNPIYILWNQAQDIWGDQLESKLQCVVSIGTGVPNLQPVRDDVLGIWKTLKDIATETEKTAQQFHRDKASLYDEGRYFRFNVDQGLQEIGLEESKKKKEIAAATRHYIESQIVFKQIQACANNLAGREC</sequence>
<dbReference type="Gene3D" id="3.40.1090.10">
    <property type="entry name" value="Cytosolic phospholipase A2 catalytic domain"/>
    <property type="match status" value="1"/>
</dbReference>
<proteinExistence type="predicted"/>
<dbReference type="Proteomes" id="UP001642482">
    <property type="component" value="Unassembled WGS sequence"/>
</dbReference>
<evidence type="ECO:0000256" key="3">
    <source>
        <dbReference type="ARBA" id="ARBA00023098"/>
    </source>
</evidence>
<accession>A0ABP0C664</accession>
<name>A0ABP0C664_9PEZI</name>
<evidence type="ECO:0000313" key="7">
    <source>
        <dbReference type="Proteomes" id="UP001642482"/>
    </source>
</evidence>
<evidence type="ECO:0000313" key="6">
    <source>
        <dbReference type="EMBL" id="CAK7227499.1"/>
    </source>
</evidence>
<gene>
    <name evidence="6" type="ORF">SEUCBS140593_006597</name>
</gene>
<dbReference type="PANTHER" id="PTHR24185">
    <property type="entry name" value="CALCIUM-INDEPENDENT PHOSPHOLIPASE A2-GAMMA"/>
    <property type="match status" value="1"/>
</dbReference>
<feature type="domain" description="PNPLA" evidence="5">
    <location>
        <begin position="9"/>
        <end position="184"/>
    </location>
</feature>
<evidence type="ECO:0000256" key="2">
    <source>
        <dbReference type="ARBA" id="ARBA00022963"/>
    </source>
</evidence>
<dbReference type="InterPro" id="IPR016035">
    <property type="entry name" value="Acyl_Trfase/lysoPLipase"/>
</dbReference>
<dbReference type="Pfam" id="PF01734">
    <property type="entry name" value="Patatin"/>
    <property type="match status" value="1"/>
</dbReference>
<keyword evidence="3 4" id="KW-0443">Lipid metabolism</keyword>
<protein>
    <recommendedName>
        <fullName evidence="5">PNPLA domain-containing protein</fullName>
    </recommendedName>
</protein>
<dbReference type="InterPro" id="IPR002641">
    <property type="entry name" value="PNPLA_dom"/>
</dbReference>
<keyword evidence="7" id="KW-1185">Reference proteome</keyword>
<evidence type="ECO:0000256" key="1">
    <source>
        <dbReference type="ARBA" id="ARBA00022801"/>
    </source>
</evidence>
<feature type="short sequence motif" description="GXGXXG" evidence="4">
    <location>
        <begin position="13"/>
        <end position="18"/>
    </location>
</feature>
<dbReference type="CDD" id="cd07216">
    <property type="entry name" value="Pat17_PNPLA8_PNPLA9_like3"/>
    <property type="match status" value="1"/>
</dbReference>
<feature type="short sequence motif" description="GXSXG" evidence="4">
    <location>
        <begin position="49"/>
        <end position="53"/>
    </location>
</feature>
<evidence type="ECO:0000259" key="5">
    <source>
        <dbReference type="PROSITE" id="PS51635"/>
    </source>
</evidence>
<organism evidence="6 7">
    <name type="scientific">Sporothrix eucalyptigena</name>
    <dbReference type="NCBI Taxonomy" id="1812306"/>
    <lineage>
        <taxon>Eukaryota</taxon>
        <taxon>Fungi</taxon>
        <taxon>Dikarya</taxon>
        <taxon>Ascomycota</taxon>
        <taxon>Pezizomycotina</taxon>
        <taxon>Sordariomycetes</taxon>
        <taxon>Sordariomycetidae</taxon>
        <taxon>Ophiostomatales</taxon>
        <taxon>Ophiostomataceae</taxon>
        <taxon>Sporothrix</taxon>
    </lineage>
</organism>
<feature type="active site" description="Proton acceptor" evidence="4">
    <location>
        <position position="171"/>
    </location>
</feature>
<keyword evidence="1 4" id="KW-0378">Hydrolase</keyword>
<reference evidence="6 7" key="1">
    <citation type="submission" date="2024-01" db="EMBL/GenBank/DDBJ databases">
        <authorList>
            <person name="Allen C."/>
            <person name="Tagirdzhanova G."/>
        </authorList>
    </citation>
    <scope>NUCLEOTIDE SEQUENCE [LARGE SCALE GENOMIC DNA]</scope>
</reference>
<dbReference type="EMBL" id="CAWUHD010000073">
    <property type="protein sequence ID" value="CAK7227499.1"/>
    <property type="molecule type" value="Genomic_DNA"/>
</dbReference>
<dbReference type="PANTHER" id="PTHR24185:SF1">
    <property type="entry name" value="CALCIUM-INDEPENDENT PHOSPHOLIPASE A2-GAMMA"/>
    <property type="match status" value="1"/>
</dbReference>
<dbReference type="SUPFAM" id="SSF52151">
    <property type="entry name" value="FabD/lysophospholipase-like"/>
    <property type="match status" value="1"/>
</dbReference>